<evidence type="ECO:0000256" key="2">
    <source>
        <dbReference type="SAM" id="SignalP"/>
    </source>
</evidence>
<protein>
    <submittedName>
        <fullName evidence="4">Uncharacterized protein</fullName>
    </submittedName>
</protein>
<dbReference type="AlphaFoldDB" id="A0A7Y4L476"/>
<dbReference type="Proteomes" id="UP000553957">
    <property type="component" value="Unassembled WGS sequence"/>
</dbReference>
<keyword evidence="5" id="KW-1185">Reference proteome</keyword>
<proteinExistence type="predicted"/>
<feature type="chain" id="PRO_5038315460" evidence="2">
    <location>
        <begin position="22"/>
        <end position="228"/>
    </location>
</feature>
<keyword evidence="2" id="KW-0732">Signal</keyword>
<evidence type="ECO:0000313" key="4">
    <source>
        <dbReference type="EMBL" id="NOL43137.1"/>
    </source>
</evidence>
<evidence type="ECO:0000313" key="6">
    <source>
        <dbReference type="Proteomes" id="UP000553957"/>
    </source>
</evidence>
<dbReference type="EMBL" id="JABJRC010000005">
    <property type="protein sequence ID" value="NOL43137.1"/>
    <property type="molecule type" value="Genomic_DNA"/>
</dbReference>
<dbReference type="PROSITE" id="PS51257">
    <property type="entry name" value="PROKAR_LIPOPROTEIN"/>
    <property type="match status" value="1"/>
</dbReference>
<sequence>MRNPARILAAAVLAWALVGCSEETPPPVAPSPGVGETVAVPTESPSASAGPGATEPGIRLTAVPRPDGAFDLIEDVLLPTATDLLQLQVPASGELLPGMMTRTTPRATDLQVMADDQPVAIETPSVDTTREVPLAAPATKLRLTYRLSGSAVRRTAQKPRRANAALRPLLAAAEGTLPTTITVAGGLLNAVCPLLPETRCAMGNPPALAIQPDLPAAQSLVVVQLDLP</sequence>
<dbReference type="RefSeq" id="WP_171675813.1">
    <property type="nucleotide sequence ID" value="NZ_BAAAGT010000010.1"/>
</dbReference>
<evidence type="ECO:0000256" key="1">
    <source>
        <dbReference type="SAM" id="MobiDB-lite"/>
    </source>
</evidence>
<reference evidence="3 6" key="2">
    <citation type="submission" date="2020-08" db="EMBL/GenBank/DDBJ databases">
        <title>Sequencing the genomes of 1000 actinobacteria strains.</title>
        <authorList>
            <person name="Klenk H.-P."/>
        </authorList>
    </citation>
    <scope>NUCLEOTIDE SEQUENCE [LARGE SCALE GENOMIC DNA]</scope>
    <source>
        <strain evidence="3 6">DSM 15626</strain>
    </source>
</reference>
<accession>A0A7Y4L476</accession>
<comment type="caution">
    <text evidence="4">The sequence shown here is derived from an EMBL/GenBank/DDBJ whole genome shotgun (WGS) entry which is preliminary data.</text>
</comment>
<reference evidence="4 5" key="1">
    <citation type="submission" date="2020-05" db="EMBL/GenBank/DDBJ databases">
        <title>Genome sequence of Kribbella sandramycini ATCC 39419.</title>
        <authorList>
            <person name="Maclea K.S."/>
            <person name="Fair J.L."/>
        </authorList>
    </citation>
    <scope>NUCLEOTIDE SEQUENCE [LARGE SCALE GENOMIC DNA]</scope>
    <source>
        <strain evidence="4 5">ATCC 39419</strain>
    </source>
</reference>
<feature type="region of interest" description="Disordered" evidence="1">
    <location>
        <begin position="24"/>
        <end position="58"/>
    </location>
</feature>
<dbReference type="EMBL" id="JACHKF010000001">
    <property type="protein sequence ID" value="MBB6566196.1"/>
    <property type="molecule type" value="Genomic_DNA"/>
</dbReference>
<gene>
    <name evidence="3" type="ORF">HNR71_001833</name>
    <name evidence="4" type="ORF">HPO96_23090</name>
</gene>
<name>A0A7Y4L476_9ACTN</name>
<evidence type="ECO:0000313" key="3">
    <source>
        <dbReference type="EMBL" id="MBB6566196.1"/>
    </source>
</evidence>
<feature type="signal peptide" evidence="2">
    <location>
        <begin position="1"/>
        <end position="21"/>
    </location>
</feature>
<dbReference type="Proteomes" id="UP000534306">
    <property type="component" value="Unassembled WGS sequence"/>
</dbReference>
<organism evidence="4 5">
    <name type="scientific">Kribbella sandramycini</name>
    <dbReference type="NCBI Taxonomy" id="60450"/>
    <lineage>
        <taxon>Bacteria</taxon>
        <taxon>Bacillati</taxon>
        <taxon>Actinomycetota</taxon>
        <taxon>Actinomycetes</taxon>
        <taxon>Propionibacteriales</taxon>
        <taxon>Kribbellaceae</taxon>
        <taxon>Kribbella</taxon>
    </lineage>
</organism>
<evidence type="ECO:0000313" key="5">
    <source>
        <dbReference type="Proteomes" id="UP000534306"/>
    </source>
</evidence>